<sequence>MLNGIINFTLMLASTILHYDFDAGINLPLQFSSWHQFYITMNIAPISKKKVYSIFSKNKIPFYSTWEYSRDVGMPLLLAFISPACVPNIILASCVLVCVCVCVCVCVNRISRER</sequence>
<keyword evidence="1" id="KW-0812">Transmembrane</keyword>
<name>A0A8D8VSI6_9HEMI</name>
<protein>
    <submittedName>
        <fullName evidence="2">Uncharacterized protein</fullName>
    </submittedName>
</protein>
<evidence type="ECO:0000256" key="1">
    <source>
        <dbReference type="SAM" id="Phobius"/>
    </source>
</evidence>
<feature type="transmembrane region" description="Helical" evidence="1">
    <location>
        <begin position="76"/>
        <end position="107"/>
    </location>
</feature>
<organism evidence="2">
    <name type="scientific">Cacopsylla melanoneura</name>
    <dbReference type="NCBI Taxonomy" id="428564"/>
    <lineage>
        <taxon>Eukaryota</taxon>
        <taxon>Metazoa</taxon>
        <taxon>Ecdysozoa</taxon>
        <taxon>Arthropoda</taxon>
        <taxon>Hexapoda</taxon>
        <taxon>Insecta</taxon>
        <taxon>Pterygota</taxon>
        <taxon>Neoptera</taxon>
        <taxon>Paraneoptera</taxon>
        <taxon>Hemiptera</taxon>
        <taxon>Sternorrhyncha</taxon>
        <taxon>Psylloidea</taxon>
        <taxon>Psyllidae</taxon>
        <taxon>Psyllinae</taxon>
        <taxon>Cacopsylla</taxon>
    </lineage>
</organism>
<proteinExistence type="predicted"/>
<keyword evidence="1" id="KW-1133">Transmembrane helix</keyword>
<reference evidence="2" key="1">
    <citation type="submission" date="2021-05" db="EMBL/GenBank/DDBJ databases">
        <authorList>
            <person name="Alioto T."/>
            <person name="Alioto T."/>
            <person name="Gomez Garrido J."/>
        </authorList>
    </citation>
    <scope>NUCLEOTIDE SEQUENCE</scope>
</reference>
<dbReference type="AlphaFoldDB" id="A0A8D8VSI6"/>
<accession>A0A8D8VSI6</accession>
<keyword evidence="1" id="KW-0472">Membrane</keyword>
<evidence type="ECO:0000313" key="2">
    <source>
        <dbReference type="EMBL" id="CAG6632958.1"/>
    </source>
</evidence>
<dbReference type="EMBL" id="HBUF01081262">
    <property type="protein sequence ID" value="CAG6632958.1"/>
    <property type="molecule type" value="Transcribed_RNA"/>
</dbReference>